<dbReference type="Gene3D" id="1.10.10.60">
    <property type="entry name" value="Homeodomain-like"/>
    <property type="match status" value="1"/>
</dbReference>
<dbReference type="InterPro" id="IPR025943">
    <property type="entry name" value="Sigma_54_int_dom_ATP-bd_2"/>
</dbReference>
<dbReference type="InterPro" id="IPR025944">
    <property type="entry name" value="Sigma_54_int_dom_CS"/>
</dbReference>
<dbReference type="SUPFAM" id="SSF46689">
    <property type="entry name" value="Homeodomain-like"/>
    <property type="match status" value="1"/>
</dbReference>
<dbReference type="InterPro" id="IPR025662">
    <property type="entry name" value="Sigma_54_int_dom_ATP-bd_1"/>
</dbReference>
<dbReference type="InterPro" id="IPR013767">
    <property type="entry name" value="PAS_fold"/>
</dbReference>
<dbReference type="PROSITE" id="PS50113">
    <property type="entry name" value="PAC"/>
    <property type="match status" value="1"/>
</dbReference>
<comment type="caution">
    <text evidence="10">The sequence shown here is derived from an EMBL/GenBank/DDBJ whole genome shotgun (WGS) entry which is preliminary data.</text>
</comment>
<evidence type="ECO:0000313" key="10">
    <source>
        <dbReference type="EMBL" id="MDN4523902.1"/>
    </source>
</evidence>
<accession>A0ABT8HSZ7</accession>
<dbReference type="InterPro" id="IPR027417">
    <property type="entry name" value="P-loop_NTPase"/>
</dbReference>
<keyword evidence="6" id="KW-0804">Transcription</keyword>
<dbReference type="PROSITE" id="PS00688">
    <property type="entry name" value="SIGMA54_INTERACT_3"/>
    <property type="match status" value="1"/>
</dbReference>
<dbReference type="Gene3D" id="3.40.50.300">
    <property type="entry name" value="P-loop containing nucleotide triphosphate hydrolases"/>
    <property type="match status" value="1"/>
</dbReference>
<protein>
    <recommendedName>
        <fullName evidence="7">HTH-type transcriptional regulatory protein TyrR</fullName>
    </recommendedName>
</protein>
<gene>
    <name evidence="10" type="ORF">QYB97_05415</name>
</gene>
<dbReference type="InterPro" id="IPR002078">
    <property type="entry name" value="Sigma_54_int"/>
</dbReference>
<evidence type="ECO:0000256" key="7">
    <source>
        <dbReference type="ARBA" id="ARBA00029500"/>
    </source>
</evidence>
<dbReference type="Pfam" id="PF13426">
    <property type="entry name" value="PAS_9"/>
    <property type="match status" value="1"/>
</dbReference>
<dbReference type="PROSITE" id="PS00675">
    <property type="entry name" value="SIGMA54_INTERACT_1"/>
    <property type="match status" value="1"/>
</dbReference>
<proteinExistence type="predicted"/>
<dbReference type="Pfam" id="PF00989">
    <property type="entry name" value="PAS"/>
    <property type="match status" value="1"/>
</dbReference>
<evidence type="ECO:0000256" key="6">
    <source>
        <dbReference type="ARBA" id="ARBA00023163"/>
    </source>
</evidence>
<dbReference type="Pfam" id="PF25601">
    <property type="entry name" value="AAA_lid_14"/>
    <property type="match status" value="1"/>
</dbReference>
<reference evidence="10" key="1">
    <citation type="submission" date="2023-07" db="EMBL/GenBank/DDBJ databases">
        <title>Fictibacillus sp. isolated from freshwater pond.</title>
        <authorList>
            <person name="Kirdat K."/>
            <person name="Bhat A."/>
            <person name="Mourya A."/>
            <person name="Yadav A."/>
        </authorList>
    </citation>
    <scope>NUCLEOTIDE SEQUENCE</scope>
    <source>
        <strain evidence="10">NE201</strain>
    </source>
</reference>
<evidence type="ECO:0000259" key="9">
    <source>
        <dbReference type="PROSITE" id="PS50113"/>
    </source>
</evidence>
<dbReference type="SUPFAM" id="SSF55785">
    <property type="entry name" value="PYP-like sensor domain (PAS domain)"/>
    <property type="match status" value="2"/>
</dbReference>
<evidence type="ECO:0000256" key="2">
    <source>
        <dbReference type="ARBA" id="ARBA00022797"/>
    </source>
</evidence>
<evidence type="ECO:0000313" key="11">
    <source>
        <dbReference type="Proteomes" id="UP001172721"/>
    </source>
</evidence>
<keyword evidence="3" id="KW-0067">ATP-binding</keyword>
<dbReference type="PANTHER" id="PTHR32071:SF121">
    <property type="entry name" value="SIGMA L-DEPENDENT TRANSCRIPTIONAL REGULATOR YQIR-RELATED"/>
    <property type="match status" value="1"/>
</dbReference>
<dbReference type="CDD" id="cd00009">
    <property type="entry name" value="AAA"/>
    <property type="match status" value="1"/>
</dbReference>
<dbReference type="SMART" id="SM00091">
    <property type="entry name" value="PAS"/>
    <property type="match status" value="2"/>
</dbReference>
<keyword evidence="4" id="KW-0805">Transcription regulation</keyword>
<dbReference type="InterPro" id="IPR003593">
    <property type="entry name" value="AAA+_ATPase"/>
</dbReference>
<keyword evidence="11" id="KW-1185">Reference proteome</keyword>
<dbReference type="PROSITE" id="PS50045">
    <property type="entry name" value="SIGMA54_INTERACT_4"/>
    <property type="match status" value="1"/>
</dbReference>
<dbReference type="EMBL" id="JAUHTR010000002">
    <property type="protein sequence ID" value="MDN4523902.1"/>
    <property type="molecule type" value="Genomic_DNA"/>
</dbReference>
<dbReference type="CDD" id="cd00130">
    <property type="entry name" value="PAS"/>
    <property type="match status" value="1"/>
</dbReference>
<name>A0ABT8HSZ7_9BACL</name>
<dbReference type="SUPFAM" id="SSF52540">
    <property type="entry name" value="P-loop containing nucleoside triphosphate hydrolases"/>
    <property type="match status" value="1"/>
</dbReference>
<dbReference type="Gene3D" id="1.10.8.60">
    <property type="match status" value="1"/>
</dbReference>
<organism evidence="10 11">
    <name type="scientific">Fictibacillus fluitans</name>
    <dbReference type="NCBI Taxonomy" id="3058422"/>
    <lineage>
        <taxon>Bacteria</taxon>
        <taxon>Bacillati</taxon>
        <taxon>Bacillota</taxon>
        <taxon>Bacilli</taxon>
        <taxon>Bacillales</taxon>
        <taxon>Fictibacillaceae</taxon>
        <taxon>Fictibacillus</taxon>
    </lineage>
</organism>
<evidence type="ECO:0000256" key="1">
    <source>
        <dbReference type="ARBA" id="ARBA00022741"/>
    </source>
</evidence>
<dbReference type="InterPro" id="IPR058031">
    <property type="entry name" value="AAA_lid_NorR"/>
</dbReference>
<evidence type="ECO:0000256" key="5">
    <source>
        <dbReference type="ARBA" id="ARBA00023125"/>
    </source>
</evidence>
<dbReference type="PROSITE" id="PS00676">
    <property type="entry name" value="SIGMA54_INTERACT_2"/>
    <property type="match status" value="1"/>
</dbReference>
<dbReference type="Proteomes" id="UP001172721">
    <property type="component" value="Unassembled WGS sequence"/>
</dbReference>
<dbReference type="InterPro" id="IPR035965">
    <property type="entry name" value="PAS-like_dom_sf"/>
</dbReference>
<evidence type="ECO:0000256" key="4">
    <source>
        <dbReference type="ARBA" id="ARBA00023015"/>
    </source>
</evidence>
<dbReference type="InterPro" id="IPR000014">
    <property type="entry name" value="PAS"/>
</dbReference>
<keyword evidence="2" id="KW-0058">Aromatic hydrocarbons catabolism</keyword>
<dbReference type="InterPro" id="IPR009057">
    <property type="entry name" value="Homeodomain-like_sf"/>
</dbReference>
<evidence type="ECO:0000259" key="8">
    <source>
        <dbReference type="PROSITE" id="PS50045"/>
    </source>
</evidence>
<dbReference type="Pfam" id="PF00158">
    <property type="entry name" value="Sigma54_activat"/>
    <property type="match status" value="1"/>
</dbReference>
<dbReference type="InterPro" id="IPR000700">
    <property type="entry name" value="PAS-assoc_C"/>
</dbReference>
<dbReference type="SMART" id="SM00382">
    <property type="entry name" value="AAA"/>
    <property type="match status" value="1"/>
</dbReference>
<keyword evidence="1" id="KW-0547">Nucleotide-binding</keyword>
<keyword evidence="5" id="KW-0238">DNA-binding</keyword>
<dbReference type="Pfam" id="PF18024">
    <property type="entry name" value="HTH_50"/>
    <property type="match status" value="1"/>
</dbReference>
<dbReference type="Gene3D" id="3.30.450.20">
    <property type="entry name" value="PAS domain"/>
    <property type="match status" value="2"/>
</dbReference>
<feature type="domain" description="PAC" evidence="9">
    <location>
        <begin position="303"/>
        <end position="355"/>
    </location>
</feature>
<dbReference type="InterPro" id="IPR030828">
    <property type="entry name" value="HTH_TyrR"/>
</dbReference>
<feature type="domain" description="Sigma-54 factor interaction" evidence="8">
    <location>
        <begin position="374"/>
        <end position="602"/>
    </location>
</feature>
<sequence length="682" mass="77653">MVLWRNLLKPISIKLDKDLTNSQVVNKLITNKSAIGFIYEAGEITGYVSLLSLMNAIQSPADFERTVEGKTDILKVPENAAVEFYYHCSVFLGLNEQEEITGYTTADEAERLLNEKRLTEMNESMDHAQIGIITTDENFRITFMNETAETIMGLPRTFLMERNYRTLVQTDRDLSEVLEGKRLLNVKSSFNFKQMSGHFSPIYKKDSIKGMVHVFFLQEQLEEIARELAFVKEMNEDLQAIYSSSNEQILTVDAEGTIVTVAGSFLCHFWDAENSEDIIGANVFQLEKDGRFTPNIADQCIKQQKKVSLVQRTDEGYEIWSTATPIWDEKNKIKKVIVISRDITARDKESRKDEEAVLPADSPFTASHKPKKQLIYRSSSMTELVEEMKHVAGVDSTILLLGESGVGKEVFAQHLHYYSKRKEKPFVSTNCGAIPENLLESELFGYEKGAFTGAQNSKKGMFELADGGTLLLDEITEMPLLMQVKLLRALQEREIIRVGGTAPIEVDVRVIATTNRNIKKLVQEQKFREDLYYRLNVVPMRIPSLRERKDDIVSLSLFFLEQLNDKYGMEKNLSRDAILLLESYRWPGNVRELQNMIERLAVTTKEQAIKHKDVYDALYKTTDLPTQPVVVEGILPLKEAVEQLEDQLIQMAVEKYGKAADAAKALKISPATISRRMSRFTK</sequence>
<evidence type="ECO:0000256" key="3">
    <source>
        <dbReference type="ARBA" id="ARBA00022840"/>
    </source>
</evidence>
<dbReference type="PANTHER" id="PTHR32071">
    <property type="entry name" value="TRANSCRIPTIONAL REGULATORY PROTEIN"/>
    <property type="match status" value="1"/>
</dbReference>